<keyword evidence="1" id="KW-0808">Transferase</keyword>
<keyword evidence="7" id="KW-0630">Potassium</keyword>
<evidence type="ECO:0000256" key="3">
    <source>
        <dbReference type="ARBA" id="ARBA00022741"/>
    </source>
</evidence>
<proteinExistence type="predicted"/>
<dbReference type="GO" id="GO:0004747">
    <property type="term" value="F:ribokinase activity"/>
    <property type="evidence" value="ECO:0007669"/>
    <property type="project" value="InterPro"/>
</dbReference>
<dbReference type="Gene3D" id="3.40.1190.20">
    <property type="match status" value="1"/>
</dbReference>
<dbReference type="FunFam" id="3.40.1190.20:FF:000065">
    <property type="entry name" value="Ribokinase"/>
    <property type="match status" value="1"/>
</dbReference>
<evidence type="ECO:0000259" key="9">
    <source>
        <dbReference type="Pfam" id="PF00294"/>
    </source>
</evidence>
<evidence type="ECO:0000256" key="6">
    <source>
        <dbReference type="ARBA" id="ARBA00022842"/>
    </source>
</evidence>
<evidence type="ECO:0000256" key="4">
    <source>
        <dbReference type="ARBA" id="ARBA00022777"/>
    </source>
</evidence>
<evidence type="ECO:0000256" key="8">
    <source>
        <dbReference type="ARBA" id="ARBA00023277"/>
    </source>
</evidence>
<dbReference type="GO" id="GO:0005524">
    <property type="term" value="F:ATP binding"/>
    <property type="evidence" value="ECO:0007669"/>
    <property type="project" value="UniProtKB-KW"/>
</dbReference>
<dbReference type="InterPro" id="IPR029056">
    <property type="entry name" value="Ribokinase-like"/>
</dbReference>
<reference evidence="10" key="1">
    <citation type="submission" date="2015-01" db="EMBL/GenBank/DDBJ databases">
        <title>The Genome Sequence of Cryptococcus gattii CA1280.</title>
        <authorList>
            <consortium name="The Broad Institute Genomics Platform"/>
            <person name="Cuomo C."/>
            <person name="Litvintseva A."/>
            <person name="Chen Y."/>
            <person name="Heitman J."/>
            <person name="Sun S."/>
            <person name="Springer D."/>
            <person name="Dromer F."/>
            <person name="Young S."/>
            <person name="Zeng Q."/>
            <person name="Gargeya S."/>
            <person name="Abouelleil A."/>
            <person name="Alvarado L."/>
            <person name="Chapman S.B."/>
            <person name="Gainer-Dewar J."/>
            <person name="Goldberg J."/>
            <person name="Griggs A."/>
            <person name="Gujja S."/>
            <person name="Hansen M."/>
            <person name="Howarth C."/>
            <person name="Imamovic A."/>
            <person name="Larimer J."/>
            <person name="Murphy C."/>
            <person name="Naylor J."/>
            <person name="Pearson M."/>
            <person name="Priest M."/>
            <person name="Roberts A."/>
            <person name="Saif S."/>
            <person name="Shea T."/>
            <person name="Sykes S."/>
            <person name="Wortman J."/>
            <person name="Nusbaum C."/>
            <person name="Birren B."/>
        </authorList>
    </citation>
    <scope>NUCLEOTIDE SEQUENCE [LARGE SCALE GENOMIC DNA]</scope>
    <source>
        <strain evidence="10">CA1280</strain>
    </source>
</reference>
<keyword evidence="8" id="KW-0119">Carbohydrate metabolism</keyword>
<dbReference type="AlphaFoldDB" id="A0A0D0VNU7"/>
<keyword evidence="2" id="KW-0479">Metal-binding</keyword>
<keyword evidence="3" id="KW-0547">Nucleotide-binding</keyword>
<evidence type="ECO:0000256" key="2">
    <source>
        <dbReference type="ARBA" id="ARBA00022723"/>
    </source>
</evidence>
<dbReference type="CDD" id="cd01174">
    <property type="entry name" value="ribokinase"/>
    <property type="match status" value="1"/>
</dbReference>
<dbReference type="InterPro" id="IPR011877">
    <property type="entry name" value="Ribokinase"/>
</dbReference>
<dbReference type="HOGENOM" id="CLU_027634_2_1_1"/>
<accession>A0A0D0VNU7</accession>
<dbReference type="GO" id="GO:0046872">
    <property type="term" value="F:metal ion binding"/>
    <property type="evidence" value="ECO:0007669"/>
    <property type="project" value="UniProtKB-KW"/>
</dbReference>
<dbReference type="PANTHER" id="PTHR10584:SF166">
    <property type="entry name" value="RIBOKINASE"/>
    <property type="match status" value="1"/>
</dbReference>
<dbReference type="SUPFAM" id="SSF53613">
    <property type="entry name" value="Ribokinase-like"/>
    <property type="match status" value="1"/>
</dbReference>
<dbReference type="InterPro" id="IPR002139">
    <property type="entry name" value="Ribo/fructo_kinase"/>
</dbReference>
<keyword evidence="4" id="KW-0418">Kinase</keyword>
<gene>
    <name evidence="10" type="ORF">I312_03696</name>
</gene>
<keyword evidence="6" id="KW-0460">Magnesium</keyword>
<feature type="domain" description="Carbohydrate kinase PfkB" evidence="9">
    <location>
        <begin position="21"/>
        <end position="300"/>
    </location>
</feature>
<evidence type="ECO:0000313" key="10">
    <source>
        <dbReference type="EMBL" id="KIR46805.1"/>
    </source>
</evidence>
<dbReference type="Pfam" id="PF00294">
    <property type="entry name" value="PfkB"/>
    <property type="match status" value="1"/>
</dbReference>
<dbReference type="InterPro" id="IPR011611">
    <property type="entry name" value="PfkB_dom"/>
</dbReference>
<protein>
    <submittedName>
        <fullName evidence="10">Unplaced genomic scaffold supercont1.10, whole genome shotgun sequence</fullName>
    </submittedName>
</protein>
<organism evidence="10">
    <name type="scientific">Cryptococcus bacillisporus CA1280</name>
    <dbReference type="NCBI Taxonomy" id="1296109"/>
    <lineage>
        <taxon>Eukaryota</taxon>
        <taxon>Fungi</taxon>
        <taxon>Dikarya</taxon>
        <taxon>Basidiomycota</taxon>
        <taxon>Agaricomycotina</taxon>
        <taxon>Tremellomycetes</taxon>
        <taxon>Tremellales</taxon>
        <taxon>Cryptococcaceae</taxon>
        <taxon>Cryptococcus</taxon>
        <taxon>Cryptococcus gattii species complex</taxon>
    </lineage>
</organism>
<dbReference type="GO" id="GO:0006014">
    <property type="term" value="P:D-ribose metabolic process"/>
    <property type="evidence" value="ECO:0007669"/>
    <property type="project" value="InterPro"/>
</dbReference>
<sequence length="309" mass="32634">MLTTNTVDIDEFFHLPHIVRPGETISSTGLTKRAGGKGANQAFAVARAGGQVELDGAIGDDGMWVKEMLESAGVGTDKLKVVKDEVTGRAVIQILHAGANYYLPSPTPAPSLSTYTHLLVQNEVPLSSTLAYLTAAGQSSPPLTSVFNPSPMLTPSQLREFPWKHLSWLIVNEGELGDLLLAFGSSANPGEAKADKLQARASAGILELHENEYFSKNVGIICTLGAKGILYYEPGKEVGYLPAARLQNPVKDTTGAGDCFAGYFVAGLMSGKSLQDALKACLVACGICVENEGAMESVPTLEAVNKRLA</sequence>
<name>A0A0D0VNU7_CRYGA</name>
<evidence type="ECO:0000256" key="1">
    <source>
        <dbReference type="ARBA" id="ARBA00022679"/>
    </source>
</evidence>
<evidence type="ECO:0000256" key="7">
    <source>
        <dbReference type="ARBA" id="ARBA00022958"/>
    </source>
</evidence>
<dbReference type="OrthoDB" id="415590at2759"/>
<dbReference type="EMBL" id="KN847982">
    <property type="protein sequence ID" value="KIR46805.1"/>
    <property type="molecule type" value="Genomic_DNA"/>
</dbReference>
<evidence type="ECO:0000256" key="5">
    <source>
        <dbReference type="ARBA" id="ARBA00022840"/>
    </source>
</evidence>
<dbReference type="PRINTS" id="PR00990">
    <property type="entry name" value="RIBOKINASE"/>
</dbReference>
<dbReference type="PANTHER" id="PTHR10584">
    <property type="entry name" value="SUGAR KINASE"/>
    <property type="match status" value="1"/>
</dbReference>
<keyword evidence="5" id="KW-0067">ATP-binding</keyword>